<proteinExistence type="inferred from homology"/>
<dbReference type="Pfam" id="PF00561">
    <property type="entry name" value="Abhydrolase_1"/>
    <property type="match status" value="1"/>
</dbReference>
<dbReference type="EC" id="3.3.2.10" evidence="2"/>
<dbReference type="InterPro" id="IPR000639">
    <property type="entry name" value="Epox_hydrolase-like"/>
</dbReference>
<reference evidence="9" key="2">
    <citation type="submission" date="2023-04" db="EMBL/GenBank/DDBJ databases">
        <authorList>
            <person name="Bruccoleri R.E."/>
            <person name="Oakeley E.J."/>
            <person name="Faust A.-M."/>
            <person name="Dessus-Babus S."/>
            <person name="Altorfer M."/>
            <person name="Burckhardt D."/>
            <person name="Oertli M."/>
            <person name="Naumann U."/>
            <person name="Petersen F."/>
            <person name="Wong J."/>
        </authorList>
    </citation>
    <scope>NUCLEOTIDE SEQUENCE</scope>
    <source>
        <strain evidence="9">GSM-AAB239-AS_SAM_17_03QT</strain>
        <tissue evidence="9">Leaf</tissue>
    </source>
</reference>
<comment type="catalytic activity">
    <reaction evidence="7">
        <text>(24S)-24,25-epoxycucurbitadienol + H2O = (24R)-24,25-dihydroxycucurbitadienol</text>
        <dbReference type="Rhea" id="RHEA:81855"/>
        <dbReference type="ChEBI" id="CHEBI:15377"/>
        <dbReference type="ChEBI" id="CHEBI:229949"/>
        <dbReference type="ChEBI" id="CHEBI:229950"/>
    </reaction>
    <physiologicalReaction direction="left-to-right" evidence="7">
        <dbReference type="Rhea" id="RHEA:81856"/>
    </physiologicalReaction>
</comment>
<comment type="similarity">
    <text evidence="4">Belongs to the AB hydrolase superfamily. Epoxide hydrolase family.</text>
</comment>
<dbReference type="AlphaFoldDB" id="A0AAX6DRI5"/>
<evidence type="ECO:0000256" key="1">
    <source>
        <dbReference type="ARBA" id="ARBA00004721"/>
    </source>
</evidence>
<dbReference type="PANTHER" id="PTHR43329">
    <property type="entry name" value="EPOXIDE HYDROLASE"/>
    <property type="match status" value="1"/>
</dbReference>
<comment type="caution">
    <text evidence="9">The sequence shown here is derived from an EMBL/GenBank/DDBJ whole genome shotgun (WGS) entry which is preliminary data.</text>
</comment>
<comment type="catalytic activity">
    <reaction evidence="5">
        <text>an epoxide + H2O = an ethanediol</text>
        <dbReference type="Rhea" id="RHEA:19037"/>
        <dbReference type="ChEBI" id="CHEBI:15377"/>
        <dbReference type="ChEBI" id="CHEBI:32955"/>
        <dbReference type="ChEBI" id="CHEBI:140594"/>
        <dbReference type="EC" id="3.3.2.10"/>
    </reaction>
    <physiologicalReaction direction="left-to-right" evidence="5">
        <dbReference type="Rhea" id="RHEA:19038"/>
    </physiologicalReaction>
</comment>
<evidence type="ECO:0000256" key="3">
    <source>
        <dbReference type="ARBA" id="ARBA00022801"/>
    </source>
</evidence>
<evidence type="ECO:0000256" key="7">
    <source>
        <dbReference type="ARBA" id="ARBA00093212"/>
    </source>
</evidence>
<dbReference type="FunFam" id="3.40.50.1820:FF:000161">
    <property type="entry name" value="Epoxide hydrolase"/>
    <property type="match status" value="1"/>
</dbReference>
<accession>A0AAX6DRI5</accession>
<evidence type="ECO:0000256" key="2">
    <source>
        <dbReference type="ARBA" id="ARBA00013006"/>
    </source>
</evidence>
<feature type="domain" description="AB hydrolase-1" evidence="8">
    <location>
        <begin position="52"/>
        <end position="186"/>
    </location>
</feature>
<comment type="function">
    <text evidence="6">Epoxide hydrolase involved in the biosynthesis of cucurbitacin and mogroside tetracyclic triterpene natural products (e.g. siamenoside I and mogrosides IV, V and VI). Cucurbitacins have cytotoxic properties and exhibit deterrent taste as a defense barrier against herbivores. Mogrosides are nonsugar highly oxygenated compounds used as high-intensity zero-calorie sweeteners; they also possess pharmacological properties such as regulating immunity, lowering blood sugar and lipid levels, protecting the liver, and acting as antioxidants and antitumor agents. Catalyzes the hydrolysis of aromatic epoxide-containing substrates, such as the conversion of 24,25-epoxycucurbitadienol to 24,25-dihydroxycucurbitadienol.</text>
</comment>
<evidence type="ECO:0000313" key="10">
    <source>
        <dbReference type="Proteomes" id="UP001140949"/>
    </source>
</evidence>
<dbReference type="Proteomes" id="UP001140949">
    <property type="component" value="Unassembled WGS sequence"/>
</dbReference>
<dbReference type="GO" id="GO:0004301">
    <property type="term" value="F:epoxide hydrolase activity"/>
    <property type="evidence" value="ECO:0007669"/>
    <property type="project" value="UniProtKB-EC"/>
</dbReference>
<gene>
    <name evidence="9" type="ORF">M6B38_232300</name>
</gene>
<sequence>MIVSARNLCLRLCRRCRRCCCCCSTMDDEGIGHRTLAVNGINMHVAEKGQGPVVLLIHGFPETWYAWRHQIASLAALGYRAVAPDLRGYGDTDAPPSVTSYSILHMVGDIVALIDSLGQGQVFVVGHDWGALVAWSLCQFRADKVKAMVALSVPFTPRNPTRKSVDYLRSTYGDDYYICRFQEPGAIESEFARLGTALVLKKFLTYRTPGPLFIPKEGWGSPDEQIPLPSWISDEDVNYYASKFDKSGFTGGLNYYRSLDSNWELTAAWTGARIMVPVKFIVGDLDLTYNSPGIQDYIHKGGLKKYVPLLDDDVVVMKGVGHFINEEKPHQVTAYIDGFFKKF</sequence>
<dbReference type="SUPFAM" id="SSF53474">
    <property type="entry name" value="alpha/beta-Hydrolases"/>
    <property type="match status" value="1"/>
</dbReference>
<evidence type="ECO:0000256" key="6">
    <source>
        <dbReference type="ARBA" id="ARBA00058358"/>
    </source>
</evidence>
<keyword evidence="3" id="KW-0378">Hydrolase</keyword>
<evidence type="ECO:0000256" key="5">
    <source>
        <dbReference type="ARBA" id="ARBA00051067"/>
    </source>
</evidence>
<evidence type="ECO:0000259" key="8">
    <source>
        <dbReference type="Pfam" id="PF00561"/>
    </source>
</evidence>
<evidence type="ECO:0000313" key="9">
    <source>
        <dbReference type="EMBL" id="KAJ6794394.1"/>
    </source>
</evidence>
<name>A0AAX6DRI5_IRIPA</name>
<dbReference type="EMBL" id="JANAVB010042420">
    <property type="protein sequence ID" value="KAJ6794394.1"/>
    <property type="molecule type" value="Genomic_DNA"/>
</dbReference>
<evidence type="ECO:0000256" key="4">
    <source>
        <dbReference type="ARBA" id="ARBA00038334"/>
    </source>
</evidence>
<dbReference type="PRINTS" id="PR00412">
    <property type="entry name" value="EPOXHYDRLASE"/>
</dbReference>
<dbReference type="InterPro" id="IPR000073">
    <property type="entry name" value="AB_hydrolase_1"/>
</dbReference>
<keyword evidence="10" id="KW-1185">Reference proteome</keyword>
<protein>
    <recommendedName>
        <fullName evidence="2">soluble epoxide hydrolase</fullName>
        <ecNumber evidence="2">3.3.2.10</ecNumber>
    </recommendedName>
</protein>
<comment type="pathway">
    <text evidence="1">Secondary metabolite biosynthesis; terpenoid biosynthesis.</text>
</comment>
<organism evidence="9 10">
    <name type="scientific">Iris pallida</name>
    <name type="common">Sweet iris</name>
    <dbReference type="NCBI Taxonomy" id="29817"/>
    <lineage>
        <taxon>Eukaryota</taxon>
        <taxon>Viridiplantae</taxon>
        <taxon>Streptophyta</taxon>
        <taxon>Embryophyta</taxon>
        <taxon>Tracheophyta</taxon>
        <taxon>Spermatophyta</taxon>
        <taxon>Magnoliopsida</taxon>
        <taxon>Liliopsida</taxon>
        <taxon>Asparagales</taxon>
        <taxon>Iridaceae</taxon>
        <taxon>Iridoideae</taxon>
        <taxon>Irideae</taxon>
        <taxon>Iris</taxon>
    </lineage>
</organism>
<dbReference type="Gene3D" id="3.40.50.1820">
    <property type="entry name" value="alpha/beta hydrolase"/>
    <property type="match status" value="1"/>
</dbReference>
<dbReference type="InterPro" id="IPR029058">
    <property type="entry name" value="AB_hydrolase_fold"/>
</dbReference>
<reference evidence="9" key="1">
    <citation type="journal article" date="2023" name="GigaByte">
        <title>Genome assembly of the bearded iris, Iris pallida Lam.</title>
        <authorList>
            <person name="Bruccoleri R.E."/>
            <person name="Oakeley E.J."/>
            <person name="Faust A.M.E."/>
            <person name="Altorfer M."/>
            <person name="Dessus-Babus S."/>
            <person name="Burckhardt D."/>
            <person name="Oertli M."/>
            <person name="Naumann U."/>
            <person name="Petersen F."/>
            <person name="Wong J."/>
        </authorList>
    </citation>
    <scope>NUCLEOTIDE SEQUENCE</scope>
    <source>
        <strain evidence="9">GSM-AAB239-AS_SAM_17_03QT</strain>
    </source>
</reference>